<organism evidence="2 3">
    <name type="scientific">Oesophagostomum dentatum</name>
    <name type="common">Nodular worm</name>
    <dbReference type="NCBI Taxonomy" id="61180"/>
    <lineage>
        <taxon>Eukaryota</taxon>
        <taxon>Metazoa</taxon>
        <taxon>Ecdysozoa</taxon>
        <taxon>Nematoda</taxon>
        <taxon>Chromadorea</taxon>
        <taxon>Rhabditida</taxon>
        <taxon>Rhabditina</taxon>
        <taxon>Rhabditomorpha</taxon>
        <taxon>Strongyloidea</taxon>
        <taxon>Strongylidae</taxon>
        <taxon>Oesophagostomum</taxon>
    </lineage>
</organism>
<dbReference type="EMBL" id="KN557103">
    <property type="protein sequence ID" value="KHJ87749.1"/>
    <property type="molecule type" value="Genomic_DNA"/>
</dbReference>
<feature type="chain" id="PRO_5002061796" evidence="1">
    <location>
        <begin position="21"/>
        <end position="137"/>
    </location>
</feature>
<dbReference type="Proteomes" id="UP000053660">
    <property type="component" value="Unassembled WGS sequence"/>
</dbReference>
<dbReference type="AlphaFoldDB" id="A0A0B1SS22"/>
<accession>A0A0B1SS22</accession>
<evidence type="ECO:0000313" key="3">
    <source>
        <dbReference type="Proteomes" id="UP000053660"/>
    </source>
</evidence>
<keyword evidence="1" id="KW-0732">Signal</keyword>
<gene>
    <name evidence="2" type="ORF">OESDEN_12468</name>
</gene>
<keyword evidence="3" id="KW-1185">Reference proteome</keyword>
<feature type="signal peptide" evidence="1">
    <location>
        <begin position="1"/>
        <end position="20"/>
    </location>
</feature>
<evidence type="ECO:0000256" key="1">
    <source>
        <dbReference type="SAM" id="SignalP"/>
    </source>
</evidence>
<evidence type="ECO:0000313" key="2">
    <source>
        <dbReference type="EMBL" id="KHJ87749.1"/>
    </source>
</evidence>
<name>A0A0B1SS22_OESDE</name>
<sequence>MRSVCIVALFFLFTWSPASSYVFKKSYYHPKAYNYYPKSYNYYPKAYNYYPKSYSYYPKSYNYYGSYYSPKSSYYYPKSSYYYAESKSGEFDCENVCYNSVTEGATDLTFKRAAKSTRVFLKVSARNSLAICEMNQN</sequence>
<proteinExistence type="predicted"/>
<protein>
    <submittedName>
        <fullName evidence="2">Uncharacterized protein</fullName>
    </submittedName>
</protein>
<reference evidence="2 3" key="1">
    <citation type="submission" date="2014-03" db="EMBL/GenBank/DDBJ databases">
        <title>Draft genome of the hookworm Oesophagostomum dentatum.</title>
        <authorList>
            <person name="Mitreva M."/>
        </authorList>
    </citation>
    <scope>NUCLEOTIDE SEQUENCE [LARGE SCALE GENOMIC DNA]</scope>
    <source>
        <strain evidence="2 3">OD-Hann</strain>
    </source>
</reference>